<evidence type="ECO:0000256" key="1">
    <source>
        <dbReference type="ARBA" id="ARBA00022801"/>
    </source>
</evidence>
<dbReference type="PANTHER" id="PTHR42776">
    <property type="entry name" value="SERINE PEPTIDASE S9 FAMILY MEMBER"/>
    <property type="match status" value="1"/>
</dbReference>
<dbReference type="EMBL" id="CP043732">
    <property type="protein sequence ID" value="QMU97171.1"/>
    <property type="molecule type" value="Genomic_DNA"/>
</dbReference>
<dbReference type="Gene3D" id="2.120.10.30">
    <property type="entry name" value="TolB, C-terminal domain"/>
    <property type="match status" value="2"/>
</dbReference>
<proteinExistence type="predicted"/>
<dbReference type="GO" id="GO:0004252">
    <property type="term" value="F:serine-type endopeptidase activity"/>
    <property type="evidence" value="ECO:0007669"/>
    <property type="project" value="TreeGrafter"/>
</dbReference>
<evidence type="ECO:0000313" key="5">
    <source>
        <dbReference type="Proteomes" id="UP000515708"/>
    </source>
</evidence>
<organism evidence="4 5">
    <name type="scientific">Microbacterium esteraromaticum</name>
    <dbReference type="NCBI Taxonomy" id="57043"/>
    <lineage>
        <taxon>Bacteria</taxon>
        <taxon>Bacillati</taxon>
        <taxon>Actinomycetota</taxon>
        <taxon>Actinomycetes</taxon>
        <taxon>Micrococcales</taxon>
        <taxon>Microbacteriaceae</taxon>
        <taxon>Microbacterium</taxon>
    </lineage>
</organism>
<accession>A0A7D7WFX8</accession>
<evidence type="ECO:0000259" key="3">
    <source>
        <dbReference type="Pfam" id="PF00326"/>
    </source>
</evidence>
<dbReference type="SUPFAM" id="SSF82171">
    <property type="entry name" value="DPP6 N-terminal domain-like"/>
    <property type="match status" value="1"/>
</dbReference>
<dbReference type="Pfam" id="PF07676">
    <property type="entry name" value="PD40"/>
    <property type="match status" value="2"/>
</dbReference>
<keyword evidence="1" id="KW-0378">Hydrolase</keyword>
<dbReference type="RefSeq" id="WP_182252180.1">
    <property type="nucleotide sequence ID" value="NZ_CP043732.1"/>
</dbReference>
<gene>
    <name evidence="4" type="ORF">FVO59_07995</name>
</gene>
<evidence type="ECO:0000256" key="2">
    <source>
        <dbReference type="ARBA" id="ARBA00022825"/>
    </source>
</evidence>
<feature type="domain" description="Peptidase S9 prolyl oligopeptidase catalytic" evidence="3">
    <location>
        <begin position="438"/>
        <end position="641"/>
    </location>
</feature>
<dbReference type="PANTHER" id="PTHR42776:SF27">
    <property type="entry name" value="DIPEPTIDYL PEPTIDASE FAMILY MEMBER 6"/>
    <property type="match status" value="1"/>
</dbReference>
<keyword evidence="2" id="KW-0720">Serine protease</keyword>
<keyword evidence="2" id="KW-0645">Protease</keyword>
<dbReference type="InterPro" id="IPR011042">
    <property type="entry name" value="6-blade_b-propeller_TolB-like"/>
</dbReference>
<name>A0A7D7WFX8_9MICO</name>
<dbReference type="GO" id="GO:0006508">
    <property type="term" value="P:proteolysis"/>
    <property type="evidence" value="ECO:0007669"/>
    <property type="project" value="InterPro"/>
</dbReference>
<dbReference type="Pfam" id="PF00326">
    <property type="entry name" value="Peptidase_S9"/>
    <property type="match status" value="1"/>
</dbReference>
<reference evidence="4 5" key="1">
    <citation type="journal article" date="2020" name="Front. Microbiol.">
        <title>Design of Bacterial Strain-Specific qPCR Assays Using NGS Data and Publicly Available Resources and Its Application to Track Biocontrol Strains.</title>
        <authorList>
            <person name="Hernandez I."/>
            <person name="Sant C."/>
            <person name="Martinez R."/>
            <person name="Fernandez C."/>
        </authorList>
    </citation>
    <scope>NUCLEOTIDE SEQUENCE [LARGE SCALE GENOMIC DNA]</scope>
    <source>
        <strain evidence="4 5">B24</strain>
    </source>
</reference>
<dbReference type="InterPro" id="IPR029058">
    <property type="entry name" value="AB_hydrolase_fold"/>
</dbReference>
<protein>
    <submittedName>
        <fullName evidence="4">S9 family peptidase</fullName>
    </submittedName>
</protein>
<dbReference type="Proteomes" id="UP000515708">
    <property type="component" value="Chromosome"/>
</dbReference>
<dbReference type="AlphaFoldDB" id="A0A7D7WFX8"/>
<sequence>MKRAPALEDLDLFQLPSDPVLSPDGQRVVYSVRTVSTRTDEHEHALWLLDVPSNRSSALTDGPTDVSPRWSPDGETIAFLRDVDGVPQIHLLRTSTDADPVPVTGLPQGAGAPVWSPDGGRIAFSAPVDPAGGSRDAASPIVVRALGYKNDGSEMSMARSQVHVLDLATLECRALTAVEWNTRRVSWHPDGESLLTVGGGQPDADRLATSGVYRLDARAADPAEPEILALEDGAALAAWWTRSGDGLIVVGREHPGAGHQHLLRADRDGRVVDNLTAALDRNLVLGSPGYPGAMPGEGDGGIIYFCARDGGATQLFSIARTGAVQHVRGSATEVIAGMSVAGGRAAIVSVTPTSPGAVVVVDLSNGEELARSTENSGAVAEIEFLVPRERAFVLRNGRTVHGWVMRHPSAPDQGPLLLDIHGGPHNAWNGVIDQSHYYQQVLAARGWTILTVNPVGSDGYGEAFFNDNVGSWGHGDEDDFLEPIDALVAEGMVDPQRLAVAGYSYGGYSTCWLTSHTDRFAAAIAGGLICDAVGVTSSDEGGPEILCELGATPWGDQEKLRAQSPYLSVGAVRTPTLILHGEADKRCPLDQAERWFVSLRAQGVTTEMVVYPGASHLFVVTGRPSHRVDYGRRLVAWLDEFVSS</sequence>
<dbReference type="Gene3D" id="3.40.50.1820">
    <property type="entry name" value="alpha/beta hydrolase"/>
    <property type="match status" value="1"/>
</dbReference>
<evidence type="ECO:0000313" key="4">
    <source>
        <dbReference type="EMBL" id="QMU97171.1"/>
    </source>
</evidence>
<dbReference type="SUPFAM" id="SSF53474">
    <property type="entry name" value="alpha/beta-Hydrolases"/>
    <property type="match status" value="1"/>
</dbReference>
<dbReference type="InterPro" id="IPR001375">
    <property type="entry name" value="Peptidase_S9_cat"/>
</dbReference>
<dbReference type="InterPro" id="IPR011659">
    <property type="entry name" value="WD40"/>
</dbReference>